<sequence>MKHRRLLGFFLISIMIFSMITFTGCQSIGDSVSKVKVKLGFKNKDFEYIRQGKISKIVIQSTRDNGFRFVVTDANVINEIYDMLSTGKPAKSKSSLRPDYTFQLYKNDKKVYAVFNYVAGIDKKSGGNFYSGNKSYIVSNRIDSDIIKNFWEIDGTRTLVDFDQVYYKMALNAINKYITYSKNSNIGVEIDNDVEAAKFISSTDLEDFKKELPSGVSVIESTEDDSNKDVTLNLNTEGYDQKVYKCVATFYNKKTMEQKKYYMIGKYNKDYWNISVQENKPSDF</sequence>
<protein>
    <recommendedName>
        <fullName evidence="1">YhfM-like domain-containing protein</fullName>
    </recommendedName>
</protein>
<organism evidence="2 3">
    <name type="scientific">Clostridium acetobutylicum (strain ATCC 824 / DSM 792 / JCM 1419 / IAM 19013 / LMG 5710 / NBRC 13948 / NRRL B-527 / VKM B-1787 / 2291 / W)</name>
    <dbReference type="NCBI Taxonomy" id="272562"/>
    <lineage>
        <taxon>Bacteria</taxon>
        <taxon>Bacillati</taxon>
        <taxon>Bacillota</taxon>
        <taxon>Clostridia</taxon>
        <taxon>Eubacteriales</taxon>
        <taxon>Clostridiaceae</taxon>
        <taxon>Clostridium</taxon>
    </lineage>
</organism>
<dbReference type="OrthoDB" id="1931871at2"/>
<dbReference type="PROSITE" id="PS51257">
    <property type="entry name" value="PROKAR_LIPOPROTEIN"/>
    <property type="match status" value="1"/>
</dbReference>
<dbReference type="HOGENOM" id="CLU_1003623_0_0_9"/>
<feature type="domain" description="YhfM-like" evidence="1">
    <location>
        <begin position="51"/>
        <end position="153"/>
    </location>
</feature>
<reference evidence="2 3" key="1">
    <citation type="journal article" date="2001" name="J. Bacteriol.">
        <title>Genome sequence and comparative analysis of the solvent-producing bacterium Clostridium acetobutylicum.</title>
        <authorList>
            <person name="Nolling J."/>
            <person name="Breton G."/>
            <person name="Omelchenko M.V."/>
            <person name="Makarova K.S."/>
            <person name="Zeng Q."/>
            <person name="Gibson R."/>
            <person name="Lee H.M."/>
            <person name="Dubois J."/>
            <person name="Qiu D."/>
            <person name="Hitti J."/>
            <person name="Wolf Y.I."/>
            <person name="Tatusov R.L."/>
            <person name="Sabathe F."/>
            <person name="Doucette-Stamm L."/>
            <person name="Soucaille P."/>
            <person name="Daly M.J."/>
            <person name="Bennett G.N."/>
            <person name="Koonin E.V."/>
            <person name="Smith D.R."/>
        </authorList>
    </citation>
    <scope>NUCLEOTIDE SEQUENCE [LARGE SCALE GENOMIC DNA]</scope>
    <source>
        <strain evidence="3">ATCC 824 / DSM 792 / JCM 1419 / LMG 5710 / VKM B-1787</strain>
    </source>
</reference>
<evidence type="ECO:0000313" key="3">
    <source>
        <dbReference type="Proteomes" id="UP000000814"/>
    </source>
</evidence>
<accession>Q97EX3</accession>
<dbReference type="EMBL" id="AE001437">
    <property type="protein sequence ID" value="AAK80924.1"/>
    <property type="molecule type" value="Genomic_DNA"/>
</dbReference>
<dbReference type="AlphaFoldDB" id="Q97EX3"/>
<keyword evidence="3" id="KW-1185">Reference proteome</keyword>
<name>Q97EX3_CLOAB</name>
<dbReference type="STRING" id="272562.CA_C2983"/>
<dbReference type="Pfam" id="PF26353">
    <property type="entry name" value="YhfM"/>
    <property type="match status" value="1"/>
</dbReference>
<dbReference type="eggNOG" id="ENOG5030364">
    <property type="taxonomic scope" value="Bacteria"/>
</dbReference>
<dbReference type="Proteomes" id="UP000000814">
    <property type="component" value="Chromosome"/>
</dbReference>
<dbReference type="PIR" id="A97267">
    <property type="entry name" value="A97267"/>
</dbReference>
<evidence type="ECO:0000259" key="1">
    <source>
        <dbReference type="Pfam" id="PF26353"/>
    </source>
</evidence>
<dbReference type="RefSeq" id="WP_010966265.1">
    <property type="nucleotide sequence ID" value="NC_003030.1"/>
</dbReference>
<dbReference type="GeneID" id="44999470"/>
<proteinExistence type="predicted"/>
<dbReference type="InterPro" id="IPR058780">
    <property type="entry name" value="YhfM-like_dom"/>
</dbReference>
<dbReference type="KEGG" id="cac:CA_C2983"/>
<dbReference type="PATRIC" id="fig|272562.8.peg.3167"/>
<gene>
    <name evidence="2" type="ordered locus">CA_C2983</name>
</gene>
<evidence type="ECO:0000313" key="2">
    <source>
        <dbReference type="EMBL" id="AAK80924.1"/>
    </source>
</evidence>